<dbReference type="OrthoDB" id="272271at2759"/>
<dbReference type="Proteomes" id="UP000034680">
    <property type="component" value="Unassembled WGS sequence"/>
</dbReference>
<evidence type="ECO:0000256" key="1">
    <source>
        <dbReference type="ARBA" id="ARBA00023002"/>
    </source>
</evidence>
<gene>
    <name evidence="3" type="ORF">UCDDA912_g07634</name>
</gene>
<dbReference type="STRING" id="1214573.A0A0G2HWR1"/>
<accession>A0A0G2HWR1</accession>
<sequence length="260" mass="28999">MRGFQDVNRELVTCHVISEDTRPGAKDQKLRPAFTNGRLAFHTDLGDILTLFNMGVSISGGKTMIASASQIYNVLAASRPDLLQELGEKWVFSNSMDYHTDGTPLVLNSSGDRLVFQYSRLPITGFRNTGSNPTMPPVSSRRLEAMTMVEEIAWENAFPLPCELGDIAFINNLCLMHARTPFDLDADGIPLPSARHLVKLMLRDPEMAWDLPQALDWQVERVYGPNREGGGRKEKWHLTIHDEKMPDGRMWAGSGSLSNG</sequence>
<dbReference type="InterPro" id="IPR003819">
    <property type="entry name" value="TauD/TfdA-like"/>
</dbReference>
<keyword evidence="4" id="KW-1185">Reference proteome</keyword>
<reference evidence="3 4" key="1">
    <citation type="submission" date="2015-05" db="EMBL/GenBank/DDBJ databases">
        <title>Distinctive expansion of gene families associated with plant cell wall degradation and secondary metabolism in the genomes of grapevine trunk pathogens.</title>
        <authorList>
            <person name="Lawrence D.P."/>
            <person name="Travadon R."/>
            <person name="Rolshausen P.E."/>
            <person name="Baumgartner K."/>
        </authorList>
    </citation>
    <scope>NUCLEOTIDE SEQUENCE [LARGE SCALE GENOMIC DNA]</scope>
    <source>
        <strain evidence="3">DA912</strain>
    </source>
</reference>
<feature type="domain" description="TauD/TfdA-like" evidence="2">
    <location>
        <begin position="32"/>
        <end position="198"/>
    </location>
</feature>
<dbReference type="EMBL" id="LCUC01000319">
    <property type="protein sequence ID" value="KKY32410.1"/>
    <property type="molecule type" value="Genomic_DNA"/>
</dbReference>
<dbReference type="InterPro" id="IPR050411">
    <property type="entry name" value="AlphaKG_dependent_hydroxylases"/>
</dbReference>
<name>A0A0G2HWR1_9PEZI</name>
<dbReference type="SUPFAM" id="SSF51197">
    <property type="entry name" value="Clavaminate synthase-like"/>
    <property type="match status" value="1"/>
</dbReference>
<proteinExistence type="predicted"/>
<protein>
    <recommendedName>
        <fullName evidence="2">TauD/TfdA-like domain-containing protein</fullName>
    </recommendedName>
</protein>
<dbReference type="InterPro" id="IPR042098">
    <property type="entry name" value="TauD-like_sf"/>
</dbReference>
<keyword evidence="1" id="KW-0560">Oxidoreductase</keyword>
<organism evidence="3 4">
    <name type="scientific">Diaporthe ampelina</name>
    <dbReference type="NCBI Taxonomy" id="1214573"/>
    <lineage>
        <taxon>Eukaryota</taxon>
        <taxon>Fungi</taxon>
        <taxon>Dikarya</taxon>
        <taxon>Ascomycota</taxon>
        <taxon>Pezizomycotina</taxon>
        <taxon>Sordariomycetes</taxon>
        <taxon>Sordariomycetidae</taxon>
        <taxon>Diaporthales</taxon>
        <taxon>Diaporthaceae</taxon>
        <taxon>Diaporthe</taxon>
    </lineage>
</organism>
<dbReference type="Gene3D" id="3.60.130.10">
    <property type="entry name" value="Clavaminate synthase-like"/>
    <property type="match status" value="1"/>
</dbReference>
<dbReference type="GO" id="GO:0016491">
    <property type="term" value="F:oxidoreductase activity"/>
    <property type="evidence" value="ECO:0007669"/>
    <property type="project" value="UniProtKB-KW"/>
</dbReference>
<dbReference type="AlphaFoldDB" id="A0A0G2HWR1"/>
<evidence type="ECO:0000259" key="2">
    <source>
        <dbReference type="Pfam" id="PF02668"/>
    </source>
</evidence>
<dbReference type="PANTHER" id="PTHR10696:SF54">
    <property type="entry name" value="FAMILY OXIDOREDUCTASE, PUTATIVE (AFU_ORTHOLOGUE AFUA_4G13850)-RELATED"/>
    <property type="match status" value="1"/>
</dbReference>
<comment type="caution">
    <text evidence="3">The sequence shown here is derived from an EMBL/GenBank/DDBJ whole genome shotgun (WGS) entry which is preliminary data.</text>
</comment>
<reference evidence="3 4" key="2">
    <citation type="submission" date="2015-05" db="EMBL/GenBank/DDBJ databases">
        <authorList>
            <person name="Morales-Cruz A."/>
            <person name="Amrine K.C."/>
            <person name="Cantu D."/>
        </authorList>
    </citation>
    <scope>NUCLEOTIDE SEQUENCE [LARGE SCALE GENOMIC DNA]</scope>
    <source>
        <strain evidence="3">DA912</strain>
    </source>
</reference>
<evidence type="ECO:0000313" key="3">
    <source>
        <dbReference type="EMBL" id="KKY32410.1"/>
    </source>
</evidence>
<evidence type="ECO:0000313" key="4">
    <source>
        <dbReference type="Proteomes" id="UP000034680"/>
    </source>
</evidence>
<dbReference type="Pfam" id="PF02668">
    <property type="entry name" value="TauD"/>
    <property type="match status" value="1"/>
</dbReference>
<dbReference type="PANTHER" id="PTHR10696">
    <property type="entry name" value="GAMMA-BUTYROBETAINE HYDROXYLASE-RELATED"/>
    <property type="match status" value="1"/>
</dbReference>